<dbReference type="InterPro" id="IPR044570">
    <property type="entry name" value="Set1-like"/>
</dbReference>
<evidence type="ECO:0000259" key="9">
    <source>
        <dbReference type="PROSITE" id="PS50102"/>
    </source>
</evidence>
<dbReference type="InterPro" id="IPR000504">
    <property type="entry name" value="RRM_dom"/>
</dbReference>
<evidence type="ECO:0000256" key="4">
    <source>
        <dbReference type="ARBA" id="ARBA00022691"/>
    </source>
</evidence>
<evidence type="ECO:0000313" key="10">
    <source>
        <dbReference type="EMBL" id="KAF3846100.1"/>
    </source>
</evidence>
<keyword evidence="6" id="KW-0539">Nucleus</keyword>
<feature type="domain" description="RRM" evidence="9">
    <location>
        <begin position="81"/>
        <end position="169"/>
    </location>
</feature>
<evidence type="ECO:0000256" key="3">
    <source>
        <dbReference type="ARBA" id="ARBA00022679"/>
    </source>
</evidence>
<feature type="compositionally biased region" description="Pro residues" evidence="8">
    <location>
        <begin position="351"/>
        <end position="360"/>
    </location>
</feature>
<dbReference type="GO" id="GO:0042800">
    <property type="term" value="F:histone H3K4 methyltransferase activity"/>
    <property type="evidence" value="ECO:0007669"/>
    <property type="project" value="InterPro"/>
</dbReference>
<feature type="compositionally biased region" description="Polar residues" evidence="8">
    <location>
        <begin position="221"/>
        <end position="235"/>
    </location>
</feature>
<dbReference type="SMART" id="SM00360">
    <property type="entry name" value="RRM"/>
    <property type="match status" value="1"/>
</dbReference>
<keyword evidence="11" id="KW-1185">Reference proteome</keyword>
<dbReference type="GO" id="GO:0048188">
    <property type="term" value="C:Set1C/COMPASS complex"/>
    <property type="evidence" value="ECO:0007669"/>
    <property type="project" value="TreeGrafter"/>
</dbReference>
<feature type="compositionally biased region" description="Low complexity" evidence="8">
    <location>
        <begin position="636"/>
        <end position="670"/>
    </location>
</feature>
<gene>
    <name evidence="10" type="ORF">F7725_003178</name>
</gene>
<comment type="caution">
    <text evidence="10">The sequence shown here is derived from an EMBL/GenBank/DDBJ whole genome shotgun (WGS) entry which is preliminary data.</text>
</comment>
<feature type="compositionally biased region" description="Low complexity" evidence="8">
    <location>
        <begin position="492"/>
        <end position="525"/>
    </location>
</feature>
<name>A0A7J5Y9K4_DISMA</name>
<feature type="region of interest" description="Disordered" evidence="8">
    <location>
        <begin position="1003"/>
        <end position="1052"/>
    </location>
</feature>
<feature type="compositionally biased region" description="Pro residues" evidence="8">
    <location>
        <begin position="617"/>
        <end position="635"/>
    </location>
</feature>
<feature type="region of interest" description="Disordered" evidence="8">
    <location>
        <begin position="174"/>
        <end position="204"/>
    </location>
</feature>
<dbReference type="FunFam" id="3.30.70.330:FF:000178">
    <property type="entry name" value="Histone-lysine N-methyltransferase"/>
    <property type="match status" value="1"/>
</dbReference>
<evidence type="ECO:0000256" key="8">
    <source>
        <dbReference type="SAM" id="MobiDB-lite"/>
    </source>
</evidence>
<dbReference type="Pfam" id="PF00076">
    <property type="entry name" value="RRM_1"/>
    <property type="match status" value="1"/>
</dbReference>
<keyword evidence="2" id="KW-0489">Methyltransferase</keyword>
<comment type="subcellular location">
    <subcellularLocation>
        <location evidence="1">Nucleus</location>
    </subcellularLocation>
</comment>
<dbReference type="EMBL" id="JAAKFY010000014">
    <property type="protein sequence ID" value="KAF3846100.1"/>
    <property type="molecule type" value="Genomic_DNA"/>
</dbReference>
<feature type="compositionally biased region" description="Pro residues" evidence="8">
    <location>
        <begin position="568"/>
        <end position="581"/>
    </location>
</feature>
<feature type="region of interest" description="Disordered" evidence="8">
    <location>
        <begin position="221"/>
        <end position="678"/>
    </location>
</feature>
<dbReference type="Proteomes" id="UP000518266">
    <property type="component" value="Unassembled WGS sequence"/>
</dbReference>
<feature type="compositionally biased region" description="Basic residues" evidence="8">
    <location>
        <begin position="425"/>
        <end position="434"/>
    </location>
</feature>
<keyword evidence="7" id="KW-0694">RNA-binding</keyword>
<feature type="compositionally biased region" description="Polar residues" evidence="8">
    <location>
        <begin position="1039"/>
        <end position="1052"/>
    </location>
</feature>
<dbReference type="PROSITE" id="PS50102">
    <property type="entry name" value="RRM"/>
    <property type="match status" value="1"/>
</dbReference>
<evidence type="ECO:0000256" key="6">
    <source>
        <dbReference type="ARBA" id="ARBA00023242"/>
    </source>
</evidence>
<evidence type="ECO:0000256" key="5">
    <source>
        <dbReference type="ARBA" id="ARBA00022853"/>
    </source>
</evidence>
<feature type="compositionally biased region" description="Low complexity" evidence="8">
    <location>
        <begin position="306"/>
        <end position="315"/>
    </location>
</feature>
<feature type="compositionally biased region" description="Polar residues" evidence="8">
    <location>
        <begin position="410"/>
        <end position="424"/>
    </location>
</feature>
<feature type="region of interest" description="Disordered" evidence="8">
    <location>
        <begin position="855"/>
        <end position="904"/>
    </location>
</feature>
<dbReference type="GO" id="GO:0003723">
    <property type="term" value="F:RNA binding"/>
    <property type="evidence" value="ECO:0007669"/>
    <property type="project" value="UniProtKB-UniRule"/>
</dbReference>
<feature type="compositionally biased region" description="Basic and acidic residues" evidence="8">
    <location>
        <begin position="390"/>
        <end position="399"/>
    </location>
</feature>
<feature type="compositionally biased region" description="Basic and acidic residues" evidence="8">
    <location>
        <begin position="478"/>
        <end position="491"/>
    </location>
</feature>
<dbReference type="SUPFAM" id="SSF54928">
    <property type="entry name" value="RNA-binding domain, RBD"/>
    <property type="match status" value="1"/>
</dbReference>
<keyword evidence="5" id="KW-0156">Chromatin regulator</keyword>
<dbReference type="PANTHER" id="PTHR45814">
    <property type="entry name" value="HISTONE-LYSINE N-METHYLTRANSFERASE SETD1"/>
    <property type="match status" value="1"/>
</dbReference>
<feature type="compositionally biased region" description="Pro residues" evidence="8">
    <location>
        <begin position="182"/>
        <end position="195"/>
    </location>
</feature>
<dbReference type="InterPro" id="IPR012677">
    <property type="entry name" value="Nucleotide-bd_a/b_plait_sf"/>
</dbReference>
<evidence type="ECO:0000256" key="7">
    <source>
        <dbReference type="PROSITE-ProRule" id="PRU00176"/>
    </source>
</evidence>
<feature type="compositionally biased region" description="Polar residues" evidence="8">
    <location>
        <begin position="267"/>
        <end position="280"/>
    </location>
</feature>
<protein>
    <recommendedName>
        <fullName evidence="9">RRM domain-containing protein</fullName>
    </recommendedName>
</protein>
<feature type="compositionally biased region" description="Polar residues" evidence="8">
    <location>
        <begin position="857"/>
        <end position="894"/>
    </location>
</feature>
<proteinExistence type="predicted"/>
<evidence type="ECO:0000313" key="11">
    <source>
        <dbReference type="Proteomes" id="UP000518266"/>
    </source>
</evidence>
<evidence type="ECO:0000256" key="1">
    <source>
        <dbReference type="ARBA" id="ARBA00004123"/>
    </source>
</evidence>
<dbReference type="Gene3D" id="3.30.70.330">
    <property type="match status" value="1"/>
</dbReference>
<organism evidence="10 11">
    <name type="scientific">Dissostichus mawsoni</name>
    <name type="common">Antarctic cod</name>
    <dbReference type="NCBI Taxonomy" id="36200"/>
    <lineage>
        <taxon>Eukaryota</taxon>
        <taxon>Metazoa</taxon>
        <taxon>Chordata</taxon>
        <taxon>Craniata</taxon>
        <taxon>Vertebrata</taxon>
        <taxon>Euteleostomi</taxon>
        <taxon>Actinopterygii</taxon>
        <taxon>Neopterygii</taxon>
        <taxon>Teleostei</taxon>
        <taxon>Neoteleostei</taxon>
        <taxon>Acanthomorphata</taxon>
        <taxon>Eupercaria</taxon>
        <taxon>Perciformes</taxon>
        <taxon>Notothenioidei</taxon>
        <taxon>Nototheniidae</taxon>
        <taxon>Dissostichus</taxon>
    </lineage>
</organism>
<dbReference type="OrthoDB" id="308383at2759"/>
<dbReference type="InterPro" id="IPR035979">
    <property type="entry name" value="RBD_domain_sf"/>
</dbReference>
<feature type="compositionally biased region" description="Basic and acidic residues" evidence="8">
    <location>
        <begin position="435"/>
        <end position="455"/>
    </location>
</feature>
<evidence type="ECO:0000256" key="2">
    <source>
        <dbReference type="ARBA" id="ARBA00022603"/>
    </source>
</evidence>
<dbReference type="GO" id="GO:0032259">
    <property type="term" value="P:methylation"/>
    <property type="evidence" value="ECO:0007669"/>
    <property type="project" value="UniProtKB-KW"/>
</dbReference>
<accession>A0A7J5Y9K4</accession>
<keyword evidence="3" id="KW-0808">Transferase</keyword>
<keyword evidence="4" id="KW-0949">S-adenosyl-L-methionine</keyword>
<dbReference type="PANTHER" id="PTHR45814:SF3">
    <property type="entry name" value="HISTONE-LYSINE N-METHYLTRANSFERASE SETD1A"/>
    <property type="match status" value="1"/>
</dbReference>
<sequence length="1103" mass="120449">MDPDGGADSQKAVSLQWQSYKLVQDPAIRRVAQKIYRYDGVHFSVPDSGFPPIGELRDPRPRRLWSRYTEMSLPVPKFKLDEFYVGPIPLKEVSFARLNDNIKEPFLAEMCAKFGEVEEMEILFHPKTRKHLGLARVLFTSTRGAKDTVKHLHNTSVMGNIIHAQLDIKDGALGGKALTDRLPPPAPAPAPPQPQPDTSSEVRRRLSSDLAVLAAGVQALTSGSADPSSGDTGFSDQRLDTPPSSMSGPFTPGSTASSQGAGGGTPYSSRSGTPFSQDSGYTGGRHTGYNTVTLGSGYPPQDMLPSSSSSSAVSSTVGGHKASRFSEDAQEPSVFHRGRPIYPPNTSYRPNEPPCYPPYPNAGGPGPHIAHHSSMPPPPLAAQFDQPPMSDRDRDRDSAGRYGPAGVGSRRSSYHQQDTNSSTKYHSHHSHHHSERRDDRAYRRDSLGSRSGDHGHQKHRNHHHSHNHHGSSHRRSSHDRDRDRDRDRDSDYSNSSDPRYNSNSYRSSSNSMSPPPSSYSAYPSSKEPAPPQGLDASTRLAGTSLAERGSLPSVGADKDYHPGHHSALPPPPPPAPAPLPPASVIAAAVAETLGTLDFNQDSPAREEQWTKPKRRPSTPPAPPKTPPPTSPPHPPIASSSTSPSSTSLPHHLPSSSSSPPQRDSSSPEPDSTNESLPFVYHSSSLDSRIEMLLKEQKAKFSFLASMRRMKKIGRRRSRGVYVGKEIEEVMGQGSTQVVTWWETMVRRTTGRKGKETEEGNGERGEMVGRVPVYIQQPYHPLPPTPLTTPQRKPKNRLASLELCRRNLHRLDLLIHAAGQEHTHHLTMDRSSPHSSGEDMEISDEEEEVTTITTVTSHQASLTSGSSPCSSQAAMPSRTTDHSSSPQPDSAQHFGTSMHPPIPSYPPHLPLPPGYSLQPPPPPGIPPLSHMELHSEYPPMPHHMYDYASSMELMNQYSGGAPMSFQMQTHMLSRLHQLRVSSSNGTPGPGEAATADYSSYHLHPMPPPHTHHPYMDQEGSGAGAHYDQDHRYMPTHMPYPTQTPQHPDSTPSTPWHPASPYWLAAARLAAPLRLLHAPPGLWHHAARGGRRVQGSRGGGDVYVA</sequence>
<reference evidence="10 11" key="1">
    <citation type="submission" date="2020-03" db="EMBL/GenBank/DDBJ databases">
        <title>Dissostichus mawsoni Genome sequencing and assembly.</title>
        <authorList>
            <person name="Park H."/>
        </authorList>
    </citation>
    <scope>NUCLEOTIDE SEQUENCE [LARGE SCALE GENOMIC DNA]</scope>
    <source>
        <strain evidence="10">DM0001</strain>
        <tissue evidence="10">Muscle</tissue>
    </source>
</reference>
<feature type="compositionally biased region" description="Basic residues" evidence="8">
    <location>
        <begin position="456"/>
        <end position="477"/>
    </location>
</feature>
<dbReference type="AlphaFoldDB" id="A0A7J5Y9K4"/>